<reference evidence="1" key="1">
    <citation type="journal article" date="2020" name="Stud. Mycol.">
        <title>101 Dothideomycetes genomes: a test case for predicting lifestyles and emergence of pathogens.</title>
        <authorList>
            <person name="Haridas S."/>
            <person name="Albert R."/>
            <person name="Binder M."/>
            <person name="Bloem J."/>
            <person name="Labutti K."/>
            <person name="Salamov A."/>
            <person name="Andreopoulos B."/>
            <person name="Baker S."/>
            <person name="Barry K."/>
            <person name="Bills G."/>
            <person name="Bluhm B."/>
            <person name="Cannon C."/>
            <person name="Castanera R."/>
            <person name="Culley D."/>
            <person name="Daum C."/>
            <person name="Ezra D."/>
            <person name="Gonzalez J."/>
            <person name="Henrissat B."/>
            <person name="Kuo A."/>
            <person name="Liang C."/>
            <person name="Lipzen A."/>
            <person name="Lutzoni F."/>
            <person name="Magnuson J."/>
            <person name="Mondo S."/>
            <person name="Nolan M."/>
            <person name="Ohm R."/>
            <person name="Pangilinan J."/>
            <person name="Park H.-J."/>
            <person name="Ramirez L."/>
            <person name="Alfaro M."/>
            <person name="Sun H."/>
            <person name="Tritt A."/>
            <person name="Yoshinaga Y."/>
            <person name="Zwiers L.-H."/>
            <person name="Turgeon B."/>
            <person name="Goodwin S."/>
            <person name="Spatafora J."/>
            <person name="Crous P."/>
            <person name="Grigoriev I."/>
        </authorList>
    </citation>
    <scope>NUCLEOTIDE SEQUENCE</scope>
    <source>
        <strain evidence="1">CBS 690.94</strain>
    </source>
</reference>
<accession>A0A9P4PFH8</accession>
<name>A0A9P4PFH8_9PLEO</name>
<protein>
    <submittedName>
        <fullName evidence="1">Uncharacterized protein</fullName>
    </submittedName>
</protein>
<gene>
    <name evidence="1" type="ORF">P171DRAFT_433749</name>
</gene>
<organism evidence="1 2">
    <name type="scientific">Karstenula rhodostoma CBS 690.94</name>
    <dbReference type="NCBI Taxonomy" id="1392251"/>
    <lineage>
        <taxon>Eukaryota</taxon>
        <taxon>Fungi</taxon>
        <taxon>Dikarya</taxon>
        <taxon>Ascomycota</taxon>
        <taxon>Pezizomycotina</taxon>
        <taxon>Dothideomycetes</taxon>
        <taxon>Pleosporomycetidae</taxon>
        <taxon>Pleosporales</taxon>
        <taxon>Massarineae</taxon>
        <taxon>Didymosphaeriaceae</taxon>
        <taxon>Karstenula</taxon>
    </lineage>
</organism>
<comment type="caution">
    <text evidence="1">The sequence shown here is derived from an EMBL/GenBank/DDBJ whole genome shotgun (WGS) entry which is preliminary data.</text>
</comment>
<evidence type="ECO:0000313" key="1">
    <source>
        <dbReference type="EMBL" id="KAF2442203.1"/>
    </source>
</evidence>
<dbReference type="EMBL" id="MU001504">
    <property type="protein sequence ID" value="KAF2442203.1"/>
    <property type="molecule type" value="Genomic_DNA"/>
</dbReference>
<dbReference type="AlphaFoldDB" id="A0A9P4PFH8"/>
<sequence>MPHGPGLHRTHVARQHSQIAVACAGIPLNWAVFYTGVRASGQRSFTHTVDQVPINGPTCDSRQRMGR</sequence>
<proteinExistence type="predicted"/>
<evidence type="ECO:0000313" key="2">
    <source>
        <dbReference type="Proteomes" id="UP000799764"/>
    </source>
</evidence>
<keyword evidence="2" id="KW-1185">Reference proteome</keyword>
<dbReference type="Proteomes" id="UP000799764">
    <property type="component" value="Unassembled WGS sequence"/>
</dbReference>